<keyword evidence="2 7" id="KW-0808">Transferase</keyword>
<evidence type="ECO:0000256" key="6">
    <source>
        <dbReference type="ARBA" id="ARBA00051963"/>
    </source>
</evidence>
<sequence length="323" mass="37003">MHGSLPSKVPAGKQKTWKKIQTMVRRTLFIVALKKSYPWIQLSGHSENFAPGEQGVVLKRLCESEQCCLQSLMADVLRPFVPAYLGVLERDGERYVQMEDLLTNFRSPSIMDCKMGLRTYLEEEEKPVLRADLFNKMIAVEPNAPTPQECARGAITKPRYMQWREATSSSASLGFRIEGIKKSDGTLLQDFKKTKTCKQILKIFKDFTEEKRCILEQYRQRLIELRSTLEVSPFFISHEVIGSSLLFLHDHKGQAKVWMIDFGKTLPLPPGQILNHRLPWHEGNREDGYLWGLDNLIDIMTEAATQTTLEENVNSTQAPSSRR</sequence>
<evidence type="ECO:0000256" key="4">
    <source>
        <dbReference type="ARBA" id="ARBA00022777"/>
    </source>
</evidence>
<dbReference type="GeneTree" id="ENSGT00940000160033"/>
<dbReference type="SUPFAM" id="SSF56104">
    <property type="entry name" value="SAICAR synthase-like"/>
    <property type="match status" value="1"/>
</dbReference>
<protein>
    <recommendedName>
        <fullName evidence="7">Kinase</fullName>
        <ecNumber evidence="7">2.7.-.-</ecNumber>
    </recommendedName>
</protein>
<evidence type="ECO:0000256" key="2">
    <source>
        <dbReference type="ARBA" id="ARBA00022679"/>
    </source>
</evidence>
<dbReference type="OMA" id="MYDKMMA"/>
<keyword evidence="3" id="KW-0547">Nucleotide-binding</keyword>
<evidence type="ECO:0000256" key="3">
    <source>
        <dbReference type="ARBA" id="ARBA00022741"/>
    </source>
</evidence>
<evidence type="ECO:0000313" key="8">
    <source>
        <dbReference type="Ensembl" id="ENSEBUP00000007851.1"/>
    </source>
</evidence>
<reference evidence="8" key="2">
    <citation type="submission" date="2025-09" db="UniProtKB">
        <authorList>
            <consortium name="Ensembl"/>
        </authorList>
    </citation>
    <scope>IDENTIFICATION</scope>
</reference>
<evidence type="ECO:0000313" key="9">
    <source>
        <dbReference type="Proteomes" id="UP000694388"/>
    </source>
</evidence>
<dbReference type="GO" id="GO:0005634">
    <property type="term" value="C:nucleus"/>
    <property type="evidence" value="ECO:0007669"/>
    <property type="project" value="TreeGrafter"/>
</dbReference>
<reference evidence="8" key="1">
    <citation type="submission" date="2025-08" db="UniProtKB">
        <authorList>
            <consortium name="Ensembl"/>
        </authorList>
    </citation>
    <scope>IDENTIFICATION</scope>
</reference>
<name>A0A8C4PZT1_EPTBU</name>
<organism evidence="8 9">
    <name type="scientific">Eptatretus burgeri</name>
    <name type="common">Inshore hagfish</name>
    <dbReference type="NCBI Taxonomy" id="7764"/>
    <lineage>
        <taxon>Eukaryota</taxon>
        <taxon>Metazoa</taxon>
        <taxon>Chordata</taxon>
        <taxon>Craniata</taxon>
        <taxon>Vertebrata</taxon>
        <taxon>Cyclostomata</taxon>
        <taxon>Myxini</taxon>
        <taxon>Myxiniformes</taxon>
        <taxon>Myxinidae</taxon>
        <taxon>Eptatretinae</taxon>
        <taxon>Eptatretus</taxon>
    </lineage>
</organism>
<evidence type="ECO:0000256" key="1">
    <source>
        <dbReference type="ARBA" id="ARBA00007374"/>
    </source>
</evidence>
<proteinExistence type="inferred from homology"/>
<dbReference type="Proteomes" id="UP000694388">
    <property type="component" value="Unplaced"/>
</dbReference>
<dbReference type="PANTHER" id="PTHR12400">
    <property type="entry name" value="INOSITOL POLYPHOSPHATE KINASE"/>
    <property type="match status" value="1"/>
</dbReference>
<accession>A0A8C4PZT1</accession>
<dbReference type="GO" id="GO:0000828">
    <property type="term" value="F:inositol hexakisphosphate kinase activity"/>
    <property type="evidence" value="ECO:0007669"/>
    <property type="project" value="TreeGrafter"/>
</dbReference>
<dbReference type="InterPro" id="IPR038286">
    <property type="entry name" value="IPK_sf"/>
</dbReference>
<dbReference type="Pfam" id="PF03770">
    <property type="entry name" value="IPK"/>
    <property type="match status" value="1"/>
</dbReference>
<dbReference type="Gene3D" id="3.30.470.160">
    <property type="entry name" value="Inositol polyphosphate kinase"/>
    <property type="match status" value="1"/>
</dbReference>
<dbReference type="GO" id="GO:0032958">
    <property type="term" value="P:inositol phosphate biosynthetic process"/>
    <property type="evidence" value="ECO:0007669"/>
    <property type="project" value="InterPro"/>
</dbReference>
<comment type="catalytic activity">
    <reaction evidence="6">
        <text>1D-myo-inositol 1,4,5-trisphosphate + ATP = 1D-myo-inositol 1,3,4,5-tetrakisphosphate + ADP + H(+)</text>
        <dbReference type="Rhea" id="RHEA:11020"/>
        <dbReference type="ChEBI" id="CHEBI:15378"/>
        <dbReference type="ChEBI" id="CHEBI:30616"/>
        <dbReference type="ChEBI" id="CHEBI:57895"/>
        <dbReference type="ChEBI" id="CHEBI:203600"/>
        <dbReference type="ChEBI" id="CHEBI:456216"/>
        <dbReference type="EC" id="2.7.1.127"/>
    </reaction>
    <physiologicalReaction direction="left-to-right" evidence="6">
        <dbReference type="Rhea" id="RHEA:11021"/>
    </physiologicalReaction>
</comment>
<keyword evidence="5" id="KW-0067">ATP-binding</keyword>
<keyword evidence="9" id="KW-1185">Reference proteome</keyword>
<evidence type="ECO:0000256" key="5">
    <source>
        <dbReference type="ARBA" id="ARBA00022840"/>
    </source>
</evidence>
<dbReference type="FunFam" id="3.30.470.160:FF:000001">
    <property type="entry name" value="Kinase"/>
    <property type="match status" value="1"/>
</dbReference>
<dbReference type="InterPro" id="IPR005522">
    <property type="entry name" value="IPK"/>
</dbReference>
<dbReference type="EC" id="2.7.-.-" evidence="7"/>
<dbReference type="GO" id="GO:0008440">
    <property type="term" value="F:inositol-1,4,5-trisphosphate 3-kinase activity"/>
    <property type="evidence" value="ECO:0007669"/>
    <property type="project" value="UniProtKB-EC"/>
</dbReference>
<dbReference type="GO" id="GO:0046854">
    <property type="term" value="P:phosphatidylinositol phosphate biosynthetic process"/>
    <property type="evidence" value="ECO:0007669"/>
    <property type="project" value="TreeGrafter"/>
</dbReference>
<dbReference type="GO" id="GO:0005524">
    <property type="term" value="F:ATP binding"/>
    <property type="evidence" value="ECO:0007669"/>
    <property type="project" value="UniProtKB-KW"/>
</dbReference>
<dbReference type="GO" id="GO:0005737">
    <property type="term" value="C:cytoplasm"/>
    <property type="evidence" value="ECO:0007669"/>
    <property type="project" value="TreeGrafter"/>
</dbReference>
<dbReference type="PANTHER" id="PTHR12400:SF26">
    <property type="entry name" value="KINASE"/>
    <property type="match status" value="1"/>
</dbReference>
<comment type="similarity">
    <text evidence="1 7">Belongs to the inositol phosphokinase (IPK) family.</text>
</comment>
<dbReference type="Ensembl" id="ENSEBUT00000008340.1">
    <property type="protein sequence ID" value="ENSEBUP00000007851.1"/>
    <property type="gene ID" value="ENSEBUG00000005111.1"/>
</dbReference>
<keyword evidence="4 7" id="KW-0418">Kinase</keyword>
<evidence type="ECO:0000256" key="7">
    <source>
        <dbReference type="RuleBase" id="RU363090"/>
    </source>
</evidence>
<dbReference type="AlphaFoldDB" id="A0A8C4PZT1"/>